<dbReference type="AlphaFoldDB" id="A0A7X0DB41"/>
<proteinExistence type="predicted"/>
<comment type="caution">
    <text evidence="1">The sequence shown here is derived from an EMBL/GenBank/DDBJ whole genome shotgun (WGS) entry which is preliminary data.</text>
</comment>
<evidence type="ECO:0008006" key="3">
    <source>
        <dbReference type="Google" id="ProtNLM"/>
    </source>
</evidence>
<dbReference type="Proteomes" id="UP000535501">
    <property type="component" value="Unassembled WGS sequence"/>
</dbReference>
<dbReference type="Pfam" id="PF06169">
    <property type="entry name" value="DUF982"/>
    <property type="match status" value="1"/>
</dbReference>
<keyword evidence="2" id="KW-1185">Reference proteome</keyword>
<evidence type="ECO:0000313" key="1">
    <source>
        <dbReference type="EMBL" id="MBB6178412.1"/>
    </source>
</evidence>
<dbReference type="InterPro" id="IPR010385">
    <property type="entry name" value="DUF982"/>
</dbReference>
<accession>A0A7X0DB41</accession>
<dbReference type="RefSeq" id="WP_077546794.1">
    <property type="nucleotide sequence ID" value="NZ_JACHEJ010000001.1"/>
</dbReference>
<protein>
    <recommendedName>
        <fullName evidence="3">DUF982 domain-containing protein</fullName>
    </recommendedName>
</protein>
<sequence length="81" mass="8600">MSKSWKNPVLISVGEPPVETAIDGVQAASWAMIEDWPLDEGPALDKALHACTGVIEDKRKAEDARAAFVAAAEEAGILIRA</sequence>
<reference evidence="1 2" key="1">
    <citation type="submission" date="2020-08" db="EMBL/GenBank/DDBJ databases">
        <title>Genomic Encyclopedia of Type Strains, Phase IV (KMG-IV): sequencing the most valuable type-strain genomes for metagenomic binning, comparative biology and taxonomic classification.</title>
        <authorList>
            <person name="Goeker M."/>
        </authorList>
    </citation>
    <scope>NUCLEOTIDE SEQUENCE [LARGE SCALE GENOMIC DNA]</scope>
    <source>
        <strain evidence="1 2">DSM 102134</strain>
    </source>
</reference>
<organism evidence="1 2">
    <name type="scientific">Pseudorhizobium flavum</name>
    <dbReference type="NCBI Taxonomy" id="1335061"/>
    <lineage>
        <taxon>Bacteria</taxon>
        <taxon>Pseudomonadati</taxon>
        <taxon>Pseudomonadota</taxon>
        <taxon>Alphaproteobacteria</taxon>
        <taxon>Hyphomicrobiales</taxon>
        <taxon>Rhizobiaceae</taxon>
        <taxon>Rhizobium/Agrobacterium group</taxon>
        <taxon>Pseudorhizobium</taxon>
    </lineage>
</organism>
<dbReference type="Gene3D" id="6.10.250.730">
    <property type="match status" value="1"/>
</dbReference>
<name>A0A7X0DB41_9HYPH</name>
<gene>
    <name evidence="1" type="ORF">HNQ75_000355</name>
</gene>
<dbReference type="EMBL" id="JACHEJ010000001">
    <property type="protein sequence ID" value="MBB6178412.1"/>
    <property type="molecule type" value="Genomic_DNA"/>
</dbReference>
<evidence type="ECO:0000313" key="2">
    <source>
        <dbReference type="Proteomes" id="UP000535501"/>
    </source>
</evidence>